<comment type="caution">
    <text evidence="2">The sequence shown here is derived from an EMBL/GenBank/DDBJ whole genome shotgun (WGS) entry which is preliminary data.</text>
</comment>
<dbReference type="PANTHER" id="PTHR10622">
    <property type="entry name" value="HET DOMAIN-CONTAINING PROTEIN"/>
    <property type="match status" value="1"/>
</dbReference>
<name>A0AAN7B682_9PEZI</name>
<gene>
    <name evidence="2" type="ORF">QBC37DRAFT_450044</name>
</gene>
<proteinExistence type="predicted"/>
<protein>
    <submittedName>
        <fullName evidence="2">Heterokaryon incompatibility protein-domain-containing protein</fullName>
    </submittedName>
</protein>
<accession>A0AAN7B682</accession>
<dbReference type="AlphaFoldDB" id="A0AAN7B682"/>
<feature type="domain" description="Heterokaryon incompatibility" evidence="1">
    <location>
        <begin position="36"/>
        <end position="125"/>
    </location>
</feature>
<dbReference type="PANTHER" id="PTHR10622:SF10">
    <property type="entry name" value="HET DOMAIN-CONTAINING PROTEIN"/>
    <property type="match status" value="1"/>
</dbReference>
<reference evidence="2" key="1">
    <citation type="journal article" date="2023" name="Mol. Phylogenet. Evol.">
        <title>Genome-scale phylogeny and comparative genomics of the fungal order Sordariales.</title>
        <authorList>
            <person name="Hensen N."/>
            <person name="Bonometti L."/>
            <person name="Westerberg I."/>
            <person name="Brannstrom I.O."/>
            <person name="Guillou S."/>
            <person name="Cros-Aarteil S."/>
            <person name="Calhoun S."/>
            <person name="Haridas S."/>
            <person name="Kuo A."/>
            <person name="Mondo S."/>
            <person name="Pangilinan J."/>
            <person name="Riley R."/>
            <person name="LaButti K."/>
            <person name="Andreopoulos B."/>
            <person name="Lipzen A."/>
            <person name="Chen C."/>
            <person name="Yan M."/>
            <person name="Daum C."/>
            <person name="Ng V."/>
            <person name="Clum A."/>
            <person name="Steindorff A."/>
            <person name="Ohm R.A."/>
            <person name="Martin F."/>
            <person name="Silar P."/>
            <person name="Natvig D.O."/>
            <person name="Lalanne C."/>
            <person name="Gautier V."/>
            <person name="Ament-Velasquez S.L."/>
            <person name="Kruys A."/>
            <person name="Hutchinson M.I."/>
            <person name="Powell A.J."/>
            <person name="Barry K."/>
            <person name="Miller A.N."/>
            <person name="Grigoriev I.V."/>
            <person name="Debuchy R."/>
            <person name="Gladieux P."/>
            <person name="Hiltunen Thoren M."/>
            <person name="Johannesson H."/>
        </authorList>
    </citation>
    <scope>NUCLEOTIDE SEQUENCE</scope>
    <source>
        <strain evidence="2">PSN293</strain>
    </source>
</reference>
<sequence length="216" mass="24971">MRGEVRGVPAADQTRFPVTGRSLTRHDSAHVDNPDYAILSHVWGKDEISFQAFRDKTYSASLPAYAKIRGCCNATLVSNIESVWIDACCIDKTNSTELSKSINSMFRWYKNSLCCFAYLCDAKEADHPSGSRWFESRWFRRGWTLQELLAPRQVFFYSADWKILGKSFILALERMSWALKYVTNEPEDIIYCLLGLFDVNMPFLYREGAVRAFRRL</sequence>
<keyword evidence="3" id="KW-1185">Reference proteome</keyword>
<dbReference type="Pfam" id="PF06985">
    <property type="entry name" value="HET"/>
    <property type="match status" value="1"/>
</dbReference>
<evidence type="ECO:0000259" key="1">
    <source>
        <dbReference type="Pfam" id="PF06985"/>
    </source>
</evidence>
<evidence type="ECO:0000313" key="2">
    <source>
        <dbReference type="EMBL" id="KAK4209635.1"/>
    </source>
</evidence>
<dbReference type="EMBL" id="MU858199">
    <property type="protein sequence ID" value="KAK4209635.1"/>
    <property type="molecule type" value="Genomic_DNA"/>
</dbReference>
<dbReference type="Proteomes" id="UP001301769">
    <property type="component" value="Unassembled WGS sequence"/>
</dbReference>
<reference evidence="2" key="2">
    <citation type="submission" date="2023-05" db="EMBL/GenBank/DDBJ databases">
        <authorList>
            <consortium name="Lawrence Berkeley National Laboratory"/>
            <person name="Steindorff A."/>
            <person name="Hensen N."/>
            <person name="Bonometti L."/>
            <person name="Westerberg I."/>
            <person name="Brannstrom I.O."/>
            <person name="Guillou S."/>
            <person name="Cros-Aarteil S."/>
            <person name="Calhoun S."/>
            <person name="Haridas S."/>
            <person name="Kuo A."/>
            <person name="Mondo S."/>
            <person name="Pangilinan J."/>
            <person name="Riley R."/>
            <person name="Labutti K."/>
            <person name="Andreopoulos B."/>
            <person name="Lipzen A."/>
            <person name="Chen C."/>
            <person name="Yanf M."/>
            <person name="Daum C."/>
            <person name="Ng V."/>
            <person name="Clum A."/>
            <person name="Ohm R."/>
            <person name="Martin F."/>
            <person name="Silar P."/>
            <person name="Natvig D."/>
            <person name="Lalanne C."/>
            <person name="Gautier V."/>
            <person name="Ament-Velasquez S.L."/>
            <person name="Kruys A."/>
            <person name="Hutchinson M.I."/>
            <person name="Powell A.J."/>
            <person name="Barry K."/>
            <person name="Miller A.N."/>
            <person name="Grigoriev I.V."/>
            <person name="Debuchy R."/>
            <person name="Gladieux P."/>
            <person name="Thoren M.H."/>
            <person name="Johannesson H."/>
        </authorList>
    </citation>
    <scope>NUCLEOTIDE SEQUENCE</scope>
    <source>
        <strain evidence="2">PSN293</strain>
    </source>
</reference>
<evidence type="ECO:0000313" key="3">
    <source>
        <dbReference type="Proteomes" id="UP001301769"/>
    </source>
</evidence>
<dbReference type="InterPro" id="IPR010730">
    <property type="entry name" value="HET"/>
</dbReference>
<organism evidence="2 3">
    <name type="scientific">Rhypophila decipiens</name>
    <dbReference type="NCBI Taxonomy" id="261697"/>
    <lineage>
        <taxon>Eukaryota</taxon>
        <taxon>Fungi</taxon>
        <taxon>Dikarya</taxon>
        <taxon>Ascomycota</taxon>
        <taxon>Pezizomycotina</taxon>
        <taxon>Sordariomycetes</taxon>
        <taxon>Sordariomycetidae</taxon>
        <taxon>Sordariales</taxon>
        <taxon>Naviculisporaceae</taxon>
        <taxon>Rhypophila</taxon>
    </lineage>
</organism>